<reference evidence="2" key="1">
    <citation type="journal article" date="2020" name="Nat. Commun.">
        <title>Large-scale genome sequencing of mycorrhizal fungi provides insights into the early evolution of symbiotic traits.</title>
        <authorList>
            <person name="Miyauchi S."/>
            <person name="Kiss E."/>
            <person name="Kuo A."/>
            <person name="Drula E."/>
            <person name="Kohler A."/>
            <person name="Sanchez-Garcia M."/>
            <person name="Morin E."/>
            <person name="Andreopoulos B."/>
            <person name="Barry K.W."/>
            <person name="Bonito G."/>
            <person name="Buee M."/>
            <person name="Carver A."/>
            <person name="Chen C."/>
            <person name="Cichocki N."/>
            <person name="Clum A."/>
            <person name="Culley D."/>
            <person name="Crous P.W."/>
            <person name="Fauchery L."/>
            <person name="Girlanda M."/>
            <person name="Hayes R.D."/>
            <person name="Keri Z."/>
            <person name="LaButti K."/>
            <person name="Lipzen A."/>
            <person name="Lombard V."/>
            <person name="Magnuson J."/>
            <person name="Maillard F."/>
            <person name="Murat C."/>
            <person name="Nolan M."/>
            <person name="Ohm R.A."/>
            <person name="Pangilinan J."/>
            <person name="Pereira M.F."/>
            <person name="Perotto S."/>
            <person name="Peter M."/>
            <person name="Pfister S."/>
            <person name="Riley R."/>
            <person name="Sitrit Y."/>
            <person name="Stielow J.B."/>
            <person name="Szollosi G."/>
            <person name="Zifcakova L."/>
            <person name="Stursova M."/>
            <person name="Spatafora J.W."/>
            <person name="Tedersoo L."/>
            <person name="Vaario L.M."/>
            <person name="Yamada A."/>
            <person name="Yan M."/>
            <person name="Wang P."/>
            <person name="Xu J."/>
            <person name="Bruns T."/>
            <person name="Baldrian P."/>
            <person name="Vilgalys R."/>
            <person name="Dunand C."/>
            <person name="Henrissat B."/>
            <person name="Grigoriev I.V."/>
            <person name="Hibbett D."/>
            <person name="Nagy L.G."/>
            <person name="Martin F.M."/>
        </authorList>
    </citation>
    <scope>NUCLEOTIDE SEQUENCE</scope>
    <source>
        <strain evidence="2">UP504</strain>
    </source>
</reference>
<gene>
    <name evidence="2" type="ORF">BS47DRAFT_334248</name>
</gene>
<organism evidence="2 3">
    <name type="scientific">Hydnum rufescens UP504</name>
    <dbReference type="NCBI Taxonomy" id="1448309"/>
    <lineage>
        <taxon>Eukaryota</taxon>
        <taxon>Fungi</taxon>
        <taxon>Dikarya</taxon>
        <taxon>Basidiomycota</taxon>
        <taxon>Agaricomycotina</taxon>
        <taxon>Agaricomycetes</taxon>
        <taxon>Cantharellales</taxon>
        <taxon>Hydnaceae</taxon>
        <taxon>Hydnum</taxon>
    </lineage>
</organism>
<proteinExistence type="predicted"/>
<name>A0A9P6E0V1_9AGAM</name>
<feature type="region of interest" description="Disordered" evidence="1">
    <location>
        <begin position="132"/>
        <end position="153"/>
    </location>
</feature>
<evidence type="ECO:0000313" key="3">
    <source>
        <dbReference type="Proteomes" id="UP000886523"/>
    </source>
</evidence>
<evidence type="ECO:0000256" key="1">
    <source>
        <dbReference type="SAM" id="MobiDB-lite"/>
    </source>
</evidence>
<sequence>MNRSVAIKVLNALRSPYTEEALDSSENILLPHLRLLEFDRLFEDRNDALLDEFLEELEYFLIFRLKMQGCDVESGCWQRDVDSKALKCLKLESFLYDEGDCFHDYVQNFVCVPDGKPTPYIFHELDERRSDADEAETVWDDGEYTSGDDDGLDAESEGDVYMIDYAADHL</sequence>
<protein>
    <submittedName>
        <fullName evidence="2">Uncharacterized protein</fullName>
    </submittedName>
</protein>
<evidence type="ECO:0000313" key="2">
    <source>
        <dbReference type="EMBL" id="KAF9518303.1"/>
    </source>
</evidence>
<dbReference type="Proteomes" id="UP000886523">
    <property type="component" value="Unassembled WGS sequence"/>
</dbReference>
<dbReference type="EMBL" id="MU128926">
    <property type="protein sequence ID" value="KAF9518303.1"/>
    <property type="molecule type" value="Genomic_DNA"/>
</dbReference>
<comment type="caution">
    <text evidence="2">The sequence shown here is derived from an EMBL/GenBank/DDBJ whole genome shotgun (WGS) entry which is preliminary data.</text>
</comment>
<dbReference type="AlphaFoldDB" id="A0A9P6E0V1"/>
<keyword evidence="3" id="KW-1185">Reference proteome</keyword>
<feature type="compositionally biased region" description="Acidic residues" evidence="1">
    <location>
        <begin position="133"/>
        <end position="153"/>
    </location>
</feature>
<accession>A0A9P6E0V1</accession>